<evidence type="ECO:0000313" key="3">
    <source>
        <dbReference type="EMBL" id="NME42912.1"/>
    </source>
</evidence>
<evidence type="ECO:0000256" key="1">
    <source>
        <dbReference type="SAM" id="MobiDB-lite"/>
    </source>
</evidence>
<dbReference type="EMBL" id="JABAFP010000042">
    <property type="protein sequence ID" value="NME42912.1"/>
    <property type="molecule type" value="Genomic_DNA"/>
</dbReference>
<comment type="caution">
    <text evidence="3">The sequence shown here is derived from an EMBL/GenBank/DDBJ whole genome shotgun (WGS) entry which is preliminary data.</text>
</comment>
<feature type="domain" description="Tape measure protein N-terminal" evidence="2">
    <location>
        <begin position="211"/>
        <end position="400"/>
    </location>
</feature>
<dbReference type="RefSeq" id="WP_170092009.1">
    <property type="nucleotide sequence ID" value="NZ_JABAFP010000042.1"/>
</dbReference>
<feature type="region of interest" description="Disordered" evidence="1">
    <location>
        <begin position="44"/>
        <end position="63"/>
    </location>
</feature>
<accession>A0A848CCG4</accession>
<dbReference type="Pfam" id="PF20155">
    <property type="entry name" value="TMP_3"/>
    <property type="match status" value="1"/>
</dbReference>
<dbReference type="Proteomes" id="UP000563853">
    <property type="component" value="Unassembled WGS sequence"/>
</dbReference>
<dbReference type="PANTHER" id="PTHR21525">
    <property type="entry name" value="MOTILE SPERM PROTEIN"/>
    <property type="match status" value="1"/>
</dbReference>
<reference evidence="3 4" key="1">
    <citation type="submission" date="2020-04" db="EMBL/GenBank/DDBJ databases">
        <authorList>
            <person name="Hitch T.C.A."/>
            <person name="Wylensek D."/>
            <person name="Clavel T."/>
        </authorList>
    </citation>
    <scope>NUCLEOTIDE SEQUENCE [LARGE SCALE GENOMIC DNA]</scope>
    <source>
        <strain evidence="3 4">WCA-389-WT-5H1</strain>
    </source>
</reference>
<dbReference type="CDD" id="cd13402">
    <property type="entry name" value="LT_TF-like"/>
    <property type="match status" value="1"/>
</dbReference>
<dbReference type="SUPFAM" id="SSF53955">
    <property type="entry name" value="Lysozyme-like"/>
    <property type="match status" value="1"/>
</dbReference>
<sequence>MAADSTVNIDVVLGGKDKFISDTKEINDIVKSIGKDAGNELEKDLSDNLDKSKDKAKQTHNDIEKEFNTPIKTKFDADDTPLKRKTEEVETKLRKVPKEVITKITADAKEQGIDNFGKLLRKLPKQVRTELLASAQKGEVINYEELLRKVPTKIVTHVKLNDNASVGLRSLRREADETKASFSRLKDIMIGSFAGGLAVSGIQAIKNGLTEATKAGMEYNREQDTMRTVWTALTTQAPEDGKKLVEFINDLSQHSIYAADTINKMAQSFYHVHSNVEETKSWTNSFIALGSTMHMTNEQLAEASEMFAKIEAGGKASAEDLNVMINRFPMFGEAIQEATGKSMKQLLELSAHGKLTADEFTKAIDFLGEKYKSGTEEAMTSFQGMSMFIKSRWQTLWGEVTQTSFNMSKKNLENIRDLLSDDMMKVYAQALSDAFSVVLSSVASVITFIHDNKGEIIAILGNLKQIATIIGETVWDTFKKVIGEIADALGIAHDKGDDAQSVLSEINGILVKIIEHQEELRTFIKVLMGLFVAKKAWSMVSALTSYYKVLKDIIGLGGLSGLAKGIGVGADKLFGIQRGGQEVAEAVTKSTVERVGPRTIANGARTAAQVGQRTAVRAAEKGIIARTASRIPVIGSLIAGGTELIGINKNNKNEKIGRAVGATGGTAAGGAAGAWIGGAIGSIVPGAGTAIGAGVGSFVGSTVGGMLGAKGGGSIGKNFSKIKKDTGKVFDELKTSVTKKVADIGKGIASGFEKAVSGISKIFNKIKKPILKVFDSLKKGLQKTAKAIEVVVLAPFVLLTAAIIKIWQKIEKPVMKVVNSLKKSIEAAWTSIYKSTVKVWNGITKVISDVWKPLGKAISKSLNAIEKLVSSTWSVISKVTSKTWNSIKNIVLDVAEAIWKPLSKAFSRIVDVVGDAWSAILKLTKRIWSSILDKVSDILSGIWKVIKSKFNDIRDTVSGVLDKIKSKWDNVWDGIKQKVSDVWETIKDIVHKGVKAIGGFWNTGANGLEKVAGFFGAKVSIPKFKDGTSGPIARPMLAMVNDQEGPLHREAIFRQNGKVEIPEGRNVLTMLHPGDAVMPAKETAEMFGGIPKFAGGFGDWFGKAWNYASSKISKLEDMIDDKIDAITDALKNPLGTLLNIYSRGKNTAKSFWHNFGDSGAKLIPHWGETWFKNLLTKLKDKLDEIGGDGPVSASLIKRAASKMHVDVSSGDIARIMNVIQHESGGNAKAINLWDVNAKAGHPSKGILQFIDGTFNHYAMPGHHNIWKPFDQLLAMFNDSTWRRDLTLGGWGPTGSRRYANGGWADKPSVFGEVDGEPEIAINPARSTADNHIVEAIRARAAKNPNSFSAKIAHIIDSAKFSGSNGYGMAPSTSQPNTVTRTAQSYEVTDYSKQIEAINHKLDIIADKQVKVDGRSFAVAYEKYGSHERNQRNILEQRGLAVDVNF</sequence>
<dbReference type="PANTHER" id="PTHR21525:SF9">
    <property type="entry name" value="CHANNEL_COLICIN DOMAIN-CONTAINING PROTEIN"/>
    <property type="match status" value="1"/>
</dbReference>
<dbReference type="InterPro" id="IPR013491">
    <property type="entry name" value="Tape_meas_N"/>
</dbReference>
<dbReference type="NCBIfam" id="TIGR02675">
    <property type="entry name" value="tape_meas_nterm"/>
    <property type="match status" value="1"/>
</dbReference>
<evidence type="ECO:0000313" key="4">
    <source>
        <dbReference type="Proteomes" id="UP000563853"/>
    </source>
</evidence>
<proteinExistence type="predicted"/>
<gene>
    <name evidence="3" type="ORF">HF863_09090</name>
</gene>
<name>A0A848CCG4_9LACO</name>
<dbReference type="Gene3D" id="1.20.120.20">
    <property type="entry name" value="Apolipoprotein"/>
    <property type="match status" value="1"/>
</dbReference>
<dbReference type="SUPFAM" id="SSF48371">
    <property type="entry name" value="ARM repeat"/>
    <property type="match status" value="1"/>
</dbReference>
<dbReference type="InterPro" id="IPR016024">
    <property type="entry name" value="ARM-type_fold"/>
</dbReference>
<protein>
    <submittedName>
        <fullName evidence="3">Tape measure protein</fullName>
    </submittedName>
</protein>
<organism evidence="3 4">
    <name type="scientific">Ligilactobacillus agilis</name>
    <dbReference type="NCBI Taxonomy" id="1601"/>
    <lineage>
        <taxon>Bacteria</taxon>
        <taxon>Bacillati</taxon>
        <taxon>Bacillota</taxon>
        <taxon>Bacilli</taxon>
        <taxon>Lactobacillales</taxon>
        <taxon>Lactobacillaceae</taxon>
        <taxon>Ligilactobacillus</taxon>
    </lineage>
</organism>
<dbReference type="InterPro" id="IPR023346">
    <property type="entry name" value="Lysozyme-like_dom_sf"/>
</dbReference>
<evidence type="ECO:0000259" key="2">
    <source>
        <dbReference type="Pfam" id="PF20155"/>
    </source>
</evidence>